<evidence type="ECO:0000256" key="6">
    <source>
        <dbReference type="ARBA" id="ARBA00023157"/>
    </source>
</evidence>
<evidence type="ECO:0000256" key="11">
    <source>
        <dbReference type="ARBA" id="ARBA00049091"/>
    </source>
</evidence>
<sequence length="210" mass="23597">MKKLLVSLLLILPSFFTLAFDRSEIANKSAEVTPLLNGQTLPDITVKNLQNDTLQLKQLISKKPTIMVFYRGGWCPYCNAQLAGLKEIESKLTDLGYQILAISPDSPERLKAQQTKQQFNLTLLSDSSLDAIRKMGIAFLLDEKTSEYYRDKVGVEFMDIEGTSRVALPVPAVYIVDQQGLVQFNYVNPNFRVRLPAQLLYDAAKVLAVH</sequence>
<dbReference type="GO" id="GO:0008379">
    <property type="term" value="F:thioredoxin peroxidase activity"/>
    <property type="evidence" value="ECO:0007669"/>
    <property type="project" value="TreeGrafter"/>
</dbReference>
<evidence type="ECO:0000256" key="7">
    <source>
        <dbReference type="ARBA" id="ARBA00023284"/>
    </source>
</evidence>
<dbReference type="GO" id="GO:0034599">
    <property type="term" value="P:cellular response to oxidative stress"/>
    <property type="evidence" value="ECO:0007669"/>
    <property type="project" value="TreeGrafter"/>
</dbReference>
<dbReference type="Gene3D" id="3.40.30.10">
    <property type="entry name" value="Glutaredoxin"/>
    <property type="match status" value="1"/>
</dbReference>
<evidence type="ECO:0000256" key="4">
    <source>
        <dbReference type="ARBA" id="ARBA00022862"/>
    </source>
</evidence>
<evidence type="ECO:0000256" key="1">
    <source>
        <dbReference type="ARBA" id="ARBA00003330"/>
    </source>
</evidence>
<evidence type="ECO:0000256" key="3">
    <source>
        <dbReference type="ARBA" id="ARBA00022559"/>
    </source>
</evidence>
<keyword evidence="3" id="KW-0575">Peroxidase</keyword>
<dbReference type="InterPro" id="IPR000866">
    <property type="entry name" value="AhpC/TSA"/>
</dbReference>
<evidence type="ECO:0000259" key="13">
    <source>
        <dbReference type="PROSITE" id="PS51352"/>
    </source>
</evidence>
<comment type="function">
    <text evidence="1">Thiol-specific peroxidase that catalyzes the reduction of hydrogen peroxide and organic hydroperoxides to water and alcohols, respectively. Plays a role in cell protection against oxidative stress by detoxifying peroxides and as sensor of hydrogen peroxide-mediated signaling events.</text>
</comment>
<dbReference type="PANTHER" id="PTHR42801">
    <property type="entry name" value="THIOREDOXIN-DEPENDENT PEROXIDE REDUCTASE"/>
    <property type="match status" value="1"/>
</dbReference>
<dbReference type="PROSITE" id="PS51352">
    <property type="entry name" value="THIOREDOXIN_2"/>
    <property type="match status" value="1"/>
</dbReference>
<feature type="chain" id="PRO_5035322540" description="thioredoxin-dependent peroxiredoxin" evidence="12">
    <location>
        <begin position="20"/>
        <end position="210"/>
    </location>
</feature>
<evidence type="ECO:0000256" key="2">
    <source>
        <dbReference type="ARBA" id="ARBA00013017"/>
    </source>
</evidence>
<dbReference type="RefSeq" id="WP_186507005.1">
    <property type="nucleotide sequence ID" value="NZ_JACNEP010000008.1"/>
</dbReference>
<feature type="domain" description="Thioredoxin" evidence="13">
    <location>
        <begin position="35"/>
        <end position="209"/>
    </location>
</feature>
<evidence type="ECO:0000256" key="8">
    <source>
        <dbReference type="ARBA" id="ARBA00032824"/>
    </source>
</evidence>
<comment type="similarity">
    <text evidence="9">Belongs to the peroxiredoxin family. BCP/PrxQ subfamily.</text>
</comment>
<dbReference type="GO" id="GO:0005737">
    <property type="term" value="C:cytoplasm"/>
    <property type="evidence" value="ECO:0007669"/>
    <property type="project" value="TreeGrafter"/>
</dbReference>
<reference evidence="14" key="2">
    <citation type="submission" date="2020-08" db="EMBL/GenBank/DDBJ databases">
        <authorList>
            <person name="Lai Q."/>
        </authorList>
    </citation>
    <scope>NUCLEOTIDE SEQUENCE</scope>
    <source>
        <strain evidence="14">S27-2</strain>
    </source>
</reference>
<evidence type="ECO:0000256" key="9">
    <source>
        <dbReference type="ARBA" id="ARBA00038489"/>
    </source>
</evidence>
<keyword evidence="12" id="KW-0732">Signal</keyword>
<dbReference type="AlphaFoldDB" id="A0A8J6IUI1"/>
<evidence type="ECO:0000313" key="15">
    <source>
        <dbReference type="Proteomes" id="UP000601768"/>
    </source>
</evidence>
<keyword evidence="7" id="KW-0676">Redox-active center</keyword>
<dbReference type="PANTHER" id="PTHR42801:SF7">
    <property type="entry name" value="SLL1159 PROTEIN"/>
    <property type="match status" value="1"/>
</dbReference>
<dbReference type="Proteomes" id="UP000601768">
    <property type="component" value="Unassembled WGS sequence"/>
</dbReference>
<name>A0A8J6IUI1_9ALTE</name>
<dbReference type="InterPro" id="IPR013766">
    <property type="entry name" value="Thioredoxin_domain"/>
</dbReference>
<evidence type="ECO:0000313" key="14">
    <source>
        <dbReference type="EMBL" id="MBC3766474.1"/>
    </source>
</evidence>
<reference evidence="14" key="1">
    <citation type="journal article" date="2018" name="Int. J. Syst. Evol. Microbiol.">
        <title>Neptunicella marina gen. nov., sp. nov., isolated from surface seawater.</title>
        <authorList>
            <person name="Liu X."/>
            <person name="Lai Q."/>
            <person name="Du Y."/>
            <person name="Zhang X."/>
            <person name="Liu Z."/>
            <person name="Sun F."/>
            <person name="Shao Z."/>
        </authorList>
    </citation>
    <scope>NUCLEOTIDE SEQUENCE</scope>
    <source>
        <strain evidence="14">S27-2</strain>
    </source>
</reference>
<accession>A0A8J6IUI1</accession>
<comment type="caution">
    <text evidence="14">The sequence shown here is derived from an EMBL/GenBank/DDBJ whole genome shotgun (WGS) entry which is preliminary data.</text>
</comment>
<dbReference type="InterPro" id="IPR050924">
    <property type="entry name" value="Peroxiredoxin_BCP/PrxQ"/>
</dbReference>
<protein>
    <recommendedName>
        <fullName evidence="2">thioredoxin-dependent peroxiredoxin</fullName>
        <ecNumber evidence="2">1.11.1.24</ecNumber>
    </recommendedName>
    <alternativeName>
        <fullName evidence="8">Thioredoxin peroxidase</fullName>
    </alternativeName>
    <alternativeName>
        <fullName evidence="10">Thioredoxin-dependent peroxiredoxin Bcp</fullName>
    </alternativeName>
</protein>
<gene>
    <name evidence="14" type="ORF">H8B19_11350</name>
</gene>
<dbReference type="CDD" id="cd02970">
    <property type="entry name" value="PRX_like2"/>
    <property type="match status" value="1"/>
</dbReference>
<keyword evidence="5" id="KW-0560">Oxidoreductase</keyword>
<dbReference type="EMBL" id="JACNEP010000008">
    <property type="protein sequence ID" value="MBC3766474.1"/>
    <property type="molecule type" value="Genomic_DNA"/>
</dbReference>
<dbReference type="EC" id="1.11.1.24" evidence="2"/>
<dbReference type="Pfam" id="PF00578">
    <property type="entry name" value="AhpC-TSA"/>
    <property type="match status" value="1"/>
</dbReference>
<evidence type="ECO:0000256" key="12">
    <source>
        <dbReference type="SAM" id="SignalP"/>
    </source>
</evidence>
<proteinExistence type="inferred from homology"/>
<evidence type="ECO:0000256" key="10">
    <source>
        <dbReference type="ARBA" id="ARBA00042639"/>
    </source>
</evidence>
<organism evidence="14 15">
    <name type="scientific">Neptunicella marina</name>
    <dbReference type="NCBI Taxonomy" id="2125989"/>
    <lineage>
        <taxon>Bacteria</taxon>
        <taxon>Pseudomonadati</taxon>
        <taxon>Pseudomonadota</taxon>
        <taxon>Gammaproteobacteria</taxon>
        <taxon>Alteromonadales</taxon>
        <taxon>Alteromonadaceae</taxon>
        <taxon>Neptunicella</taxon>
    </lineage>
</organism>
<feature type="signal peptide" evidence="12">
    <location>
        <begin position="1"/>
        <end position="19"/>
    </location>
</feature>
<keyword evidence="4" id="KW-0049">Antioxidant</keyword>
<dbReference type="GO" id="GO:0045454">
    <property type="term" value="P:cell redox homeostasis"/>
    <property type="evidence" value="ECO:0007669"/>
    <property type="project" value="TreeGrafter"/>
</dbReference>
<keyword evidence="15" id="KW-1185">Reference proteome</keyword>
<comment type="catalytic activity">
    <reaction evidence="11">
        <text>a hydroperoxide + [thioredoxin]-dithiol = an alcohol + [thioredoxin]-disulfide + H2O</text>
        <dbReference type="Rhea" id="RHEA:62620"/>
        <dbReference type="Rhea" id="RHEA-COMP:10698"/>
        <dbReference type="Rhea" id="RHEA-COMP:10700"/>
        <dbReference type="ChEBI" id="CHEBI:15377"/>
        <dbReference type="ChEBI" id="CHEBI:29950"/>
        <dbReference type="ChEBI" id="CHEBI:30879"/>
        <dbReference type="ChEBI" id="CHEBI:35924"/>
        <dbReference type="ChEBI" id="CHEBI:50058"/>
        <dbReference type="EC" id="1.11.1.24"/>
    </reaction>
</comment>
<dbReference type="InterPro" id="IPR036249">
    <property type="entry name" value="Thioredoxin-like_sf"/>
</dbReference>
<keyword evidence="6" id="KW-1015">Disulfide bond</keyword>
<evidence type="ECO:0000256" key="5">
    <source>
        <dbReference type="ARBA" id="ARBA00023002"/>
    </source>
</evidence>
<dbReference type="SUPFAM" id="SSF52833">
    <property type="entry name" value="Thioredoxin-like"/>
    <property type="match status" value="1"/>
</dbReference>